<dbReference type="OrthoDB" id="255990at2"/>
<dbReference type="Proteomes" id="UP000319004">
    <property type="component" value="Chromosome"/>
</dbReference>
<organism evidence="1 2">
    <name type="scientific">Stieleria neptunia</name>
    <dbReference type="NCBI Taxonomy" id="2527979"/>
    <lineage>
        <taxon>Bacteria</taxon>
        <taxon>Pseudomonadati</taxon>
        <taxon>Planctomycetota</taxon>
        <taxon>Planctomycetia</taxon>
        <taxon>Pirellulales</taxon>
        <taxon>Pirellulaceae</taxon>
        <taxon>Stieleria</taxon>
    </lineage>
</organism>
<gene>
    <name evidence="1" type="ORF">Enr13x_77760</name>
</gene>
<keyword evidence="2" id="KW-1185">Reference proteome</keyword>
<evidence type="ECO:0000313" key="1">
    <source>
        <dbReference type="EMBL" id="QDV47864.1"/>
    </source>
</evidence>
<proteinExistence type="predicted"/>
<name>A0A518I458_9BACT</name>
<evidence type="ECO:0008006" key="3">
    <source>
        <dbReference type="Google" id="ProtNLM"/>
    </source>
</evidence>
<dbReference type="AlphaFoldDB" id="A0A518I458"/>
<accession>A0A518I458</accession>
<evidence type="ECO:0000313" key="2">
    <source>
        <dbReference type="Proteomes" id="UP000319004"/>
    </source>
</evidence>
<protein>
    <recommendedName>
        <fullName evidence="3">DUF1444 family protein</fullName>
    </recommendedName>
</protein>
<dbReference type="KEGG" id="snep:Enr13x_77760"/>
<sequence length="260" mass="28554">MLEAFTNRVLSVIQREFPTRGFRLGEELGVITDGSAKFGMSNLWAQFQQSPMPDEAFDQVIIEKFAGALKLIDGAAEAIPQAWEDVKPRLRVQLVSAKVTDVGRAITFPFADDVHSSLVSDCDTGYAYISNEDLERWGQSAVDAIELGKLNIVTSSPTLPMTVMPGPAPLVAIQTGDGYDAARILIPEIRAKIISELTGDEDGEVYVGVPNRDFLIAWPMTVDDDLHQQLSQTVAMDARRQSHPLSERVLRVTKDKIAIA</sequence>
<reference evidence="1 2" key="1">
    <citation type="submission" date="2019-03" db="EMBL/GenBank/DDBJ databases">
        <title>Deep-cultivation of Planctomycetes and their phenomic and genomic characterization uncovers novel biology.</title>
        <authorList>
            <person name="Wiegand S."/>
            <person name="Jogler M."/>
            <person name="Boedeker C."/>
            <person name="Pinto D."/>
            <person name="Vollmers J."/>
            <person name="Rivas-Marin E."/>
            <person name="Kohn T."/>
            <person name="Peeters S.H."/>
            <person name="Heuer A."/>
            <person name="Rast P."/>
            <person name="Oberbeckmann S."/>
            <person name="Bunk B."/>
            <person name="Jeske O."/>
            <person name="Meyerdierks A."/>
            <person name="Storesund J.E."/>
            <person name="Kallscheuer N."/>
            <person name="Luecker S."/>
            <person name="Lage O.M."/>
            <person name="Pohl T."/>
            <person name="Merkel B.J."/>
            <person name="Hornburger P."/>
            <person name="Mueller R.-W."/>
            <person name="Bruemmer F."/>
            <person name="Labrenz M."/>
            <person name="Spormann A.M."/>
            <person name="Op den Camp H."/>
            <person name="Overmann J."/>
            <person name="Amann R."/>
            <person name="Jetten M.S.M."/>
            <person name="Mascher T."/>
            <person name="Medema M.H."/>
            <person name="Devos D.P."/>
            <person name="Kaster A.-K."/>
            <person name="Ovreas L."/>
            <person name="Rohde M."/>
            <person name="Galperin M.Y."/>
            <person name="Jogler C."/>
        </authorList>
    </citation>
    <scope>NUCLEOTIDE SEQUENCE [LARGE SCALE GENOMIC DNA]</scope>
    <source>
        <strain evidence="1 2">Enr13</strain>
    </source>
</reference>
<dbReference type="EMBL" id="CP037423">
    <property type="protein sequence ID" value="QDV47864.1"/>
    <property type="molecule type" value="Genomic_DNA"/>
</dbReference>
<dbReference type="RefSeq" id="WP_145391917.1">
    <property type="nucleotide sequence ID" value="NZ_CP037423.1"/>
</dbReference>